<keyword evidence="1 4" id="KW-0378">Hydrolase</keyword>
<dbReference type="InterPro" id="IPR002471">
    <property type="entry name" value="Pept_S9_AS"/>
</dbReference>
<dbReference type="GO" id="GO:0004252">
    <property type="term" value="F:serine-type endopeptidase activity"/>
    <property type="evidence" value="ECO:0007669"/>
    <property type="project" value="InterPro"/>
</dbReference>
<dbReference type="GO" id="GO:0052689">
    <property type="term" value="F:carboxylic ester hydrolase activity"/>
    <property type="evidence" value="ECO:0007669"/>
    <property type="project" value="TreeGrafter"/>
</dbReference>
<dbReference type="SUPFAM" id="SSF53474">
    <property type="entry name" value="alpha/beta-Hydrolases"/>
    <property type="match status" value="1"/>
</dbReference>
<organism evidence="4 5">
    <name type="scientific">Candidatus Pseudobacter hemicellulosilyticus</name>
    <dbReference type="NCBI Taxonomy" id="3121375"/>
    <lineage>
        <taxon>Bacteria</taxon>
        <taxon>Pseudomonadati</taxon>
        <taxon>Bacteroidota</taxon>
        <taxon>Chitinophagia</taxon>
        <taxon>Chitinophagales</taxon>
        <taxon>Chitinophagaceae</taxon>
        <taxon>Pseudobacter</taxon>
    </lineage>
</organism>
<gene>
    <name evidence="4" type="ORF">P0Y53_10190</name>
</gene>
<feature type="chain" id="PRO_5042559277" evidence="2">
    <location>
        <begin position="21"/>
        <end position="472"/>
    </location>
</feature>
<dbReference type="PANTHER" id="PTHR43265:SF1">
    <property type="entry name" value="ESTERASE ESTD"/>
    <property type="match status" value="1"/>
</dbReference>
<evidence type="ECO:0000259" key="3">
    <source>
        <dbReference type="Pfam" id="PF12146"/>
    </source>
</evidence>
<dbReference type="InterPro" id="IPR053145">
    <property type="entry name" value="AB_hydrolase_Est10"/>
</dbReference>
<dbReference type="Proteomes" id="UP001220610">
    <property type="component" value="Chromosome"/>
</dbReference>
<reference evidence="4" key="1">
    <citation type="submission" date="2023-03" db="EMBL/GenBank/DDBJ databases">
        <title>Andean soil-derived lignocellulolytic bacterial consortium as a source of novel taxa and putative plastic-active enzymes.</title>
        <authorList>
            <person name="Diaz-Garcia L."/>
            <person name="Chuvochina M."/>
            <person name="Feuerriegel G."/>
            <person name="Bunk B."/>
            <person name="Sproer C."/>
            <person name="Streit W.R."/>
            <person name="Rodriguez L.M."/>
            <person name="Overmann J."/>
            <person name="Jimenez D.J."/>
        </authorList>
    </citation>
    <scope>NUCLEOTIDE SEQUENCE</scope>
    <source>
        <strain evidence="4">MAG 7</strain>
    </source>
</reference>
<evidence type="ECO:0000313" key="5">
    <source>
        <dbReference type="Proteomes" id="UP001220610"/>
    </source>
</evidence>
<dbReference type="Gene3D" id="3.40.50.1820">
    <property type="entry name" value="alpha/beta hydrolase"/>
    <property type="match status" value="1"/>
</dbReference>
<proteinExistence type="predicted"/>
<dbReference type="Pfam" id="PF12146">
    <property type="entry name" value="Hydrolase_4"/>
    <property type="match status" value="1"/>
</dbReference>
<dbReference type="PROSITE" id="PS00708">
    <property type="entry name" value="PRO_ENDOPEP_SER"/>
    <property type="match status" value="1"/>
</dbReference>
<dbReference type="EMBL" id="CP119311">
    <property type="protein sequence ID" value="WEK37872.1"/>
    <property type="molecule type" value="Genomic_DNA"/>
</dbReference>
<dbReference type="PANTHER" id="PTHR43265">
    <property type="entry name" value="ESTERASE ESTD"/>
    <property type="match status" value="1"/>
</dbReference>
<feature type="signal peptide" evidence="2">
    <location>
        <begin position="1"/>
        <end position="20"/>
    </location>
</feature>
<dbReference type="InterPro" id="IPR029058">
    <property type="entry name" value="AB_hydrolase_fold"/>
</dbReference>
<sequence>MKKQLILFCLLLVTALGGTAQSINGSWSGTLSFQGMEIPLIFHIQQATDGSYTTTMDSPKQGAKGLATKQTTLNGQELLIDASNLGIQYKGLFEPDSNRITGTFSQGGANLPLVLTNGNIPEKREAIKVKRPQDPTSFPYKQEEVSFNSTATGVTLAGTLTLPEGKVKKVVVLISGSGPQNRNEELAPFNHRPFLVWSDWLTRQGIAVLRYDDRGVEKSTGNFQLSTTADFANDAEAAVTFLKSRPELKGAAIGLLGHSEGGIIAPMVASRNKDVQFVVMLAGPGVPIPELMVRQNADQLRLSGAPDSMVRSSETINRAIYSDIHQLKDLPEKEFATALEKAIITQLTKAAPSADTNVLQDAAKGIAGPISSPWYRYFLGIDPATYLSKVKCSVLAINGSLDSQVSSEPNLAAIRTALQQAGNKKAKVIDLPGLNHLFQQASTGSVQEYGQLEETVNPAALQLVSDWILTLK</sequence>
<evidence type="ECO:0000256" key="1">
    <source>
        <dbReference type="ARBA" id="ARBA00022801"/>
    </source>
</evidence>
<feature type="domain" description="Serine aminopeptidase S33" evidence="3">
    <location>
        <begin position="199"/>
        <end position="331"/>
    </location>
</feature>
<evidence type="ECO:0000313" key="4">
    <source>
        <dbReference type="EMBL" id="WEK37872.1"/>
    </source>
</evidence>
<protein>
    <submittedName>
        <fullName evidence="4">Alpha/beta fold hydrolase</fullName>
    </submittedName>
</protein>
<dbReference type="AlphaFoldDB" id="A0AAJ5WWH5"/>
<dbReference type="InterPro" id="IPR022742">
    <property type="entry name" value="Hydrolase_4"/>
</dbReference>
<dbReference type="GO" id="GO:0006508">
    <property type="term" value="P:proteolysis"/>
    <property type="evidence" value="ECO:0007669"/>
    <property type="project" value="InterPro"/>
</dbReference>
<evidence type="ECO:0000256" key="2">
    <source>
        <dbReference type="SAM" id="SignalP"/>
    </source>
</evidence>
<keyword evidence="2" id="KW-0732">Signal</keyword>
<accession>A0AAJ5WWH5</accession>
<name>A0AAJ5WWH5_9BACT</name>